<keyword evidence="2" id="KW-1185">Reference proteome</keyword>
<dbReference type="RefSeq" id="WP_203004091.1">
    <property type="nucleotide sequence ID" value="NZ_JADWYU010000188.1"/>
</dbReference>
<evidence type="ECO:0000313" key="1">
    <source>
        <dbReference type="EMBL" id="MBL7628570.1"/>
    </source>
</evidence>
<gene>
    <name evidence="1" type="ORF">I7412_15705</name>
</gene>
<protein>
    <submittedName>
        <fullName evidence="1">Uncharacterized protein</fullName>
    </submittedName>
</protein>
<dbReference type="AlphaFoldDB" id="A0A937RGJ1"/>
<evidence type="ECO:0000313" key="2">
    <source>
        <dbReference type="Proteomes" id="UP000604475"/>
    </source>
</evidence>
<organism evidence="1 2">
    <name type="scientific">Frankia nepalensis</name>
    <dbReference type="NCBI Taxonomy" id="1836974"/>
    <lineage>
        <taxon>Bacteria</taxon>
        <taxon>Bacillati</taxon>
        <taxon>Actinomycetota</taxon>
        <taxon>Actinomycetes</taxon>
        <taxon>Frankiales</taxon>
        <taxon>Frankiaceae</taxon>
        <taxon>Frankia</taxon>
    </lineage>
</organism>
<proteinExistence type="predicted"/>
<comment type="caution">
    <text evidence="1">The sequence shown here is derived from an EMBL/GenBank/DDBJ whole genome shotgun (WGS) entry which is preliminary data.</text>
</comment>
<reference evidence="1" key="1">
    <citation type="submission" date="2020-12" db="EMBL/GenBank/DDBJ databases">
        <title>Genomic characterization of non-nitrogen-fixing Frankia strains.</title>
        <authorList>
            <person name="Carlos-Shanley C."/>
            <person name="Guerra T."/>
            <person name="Hahn D."/>
        </authorList>
    </citation>
    <scope>NUCLEOTIDE SEQUENCE</scope>
    <source>
        <strain evidence="1">CN6</strain>
    </source>
</reference>
<accession>A0A937RGJ1</accession>
<name>A0A937RGJ1_9ACTN</name>
<sequence length="297" mass="31739">MRTEPAARPAAPALTADDLLIVADPEDPVAAELTAYLAEHGRRAVTLDPFDAAQLFTVEVHSRPAGDPARLADGDAGAQVVVSVVPTVPMFLRVPDLADAAASFDARFQYQECVAQLWAAAALTDAAVVNRPTSRAFGGAVSDSAALTERRAEEPAGSVEVFAATFPDPAEQVDEGWWVRDAVTGHTAVWPRRPDGDGPYRARWSAADPAFEIVVVLGADAWRCTTAEIDHLELTTRSVTLAGRLGLTLAAVVWRVDADGGRARLVEVDPFPGVELLRMTWLGLGPRLLTLLFGDRK</sequence>
<dbReference type="Proteomes" id="UP000604475">
    <property type="component" value="Unassembled WGS sequence"/>
</dbReference>
<dbReference type="EMBL" id="JAEACQ010000192">
    <property type="protein sequence ID" value="MBL7628570.1"/>
    <property type="molecule type" value="Genomic_DNA"/>
</dbReference>